<dbReference type="AlphaFoldDB" id="A0A4C1VTU5"/>
<dbReference type="EMBL" id="BGZK01000405">
    <property type="protein sequence ID" value="GBP41737.1"/>
    <property type="molecule type" value="Genomic_DNA"/>
</dbReference>
<evidence type="ECO:0000256" key="1">
    <source>
        <dbReference type="SAM" id="MobiDB-lite"/>
    </source>
</evidence>
<evidence type="ECO:0000313" key="2">
    <source>
        <dbReference type="EMBL" id="GBP41737.1"/>
    </source>
</evidence>
<keyword evidence="3" id="KW-1185">Reference proteome</keyword>
<reference evidence="2 3" key="1">
    <citation type="journal article" date="2019" name="Commun. Biol.">
        <title>The bagworm genome reveals a unique fibroin gene that provides high tensile strength.</title>
        <authorList>
            <person name="Kono N."/>
            <person name="Nakamura H."/>
            <person name="Ohtoshi R."/>
            <person name="Tomita M."/>
            <person name="Numata K."/>
            <person name="Arakawa K."/>
        </authorList>
    </citation>
    <scope>NUCLEOTIDE SEQUENCE [LARGE SCALE GENOMIC DNA]</scope>
</reference>
<feature type="compositionally biased region" description="Basic and acidic residues" evidence="1">
    <location>
        <begin position="14"/>
        <end position="25"/>
    </location>
</feature>
<evidence type="ECO:0000313" key="3">
    <source>
        <dbReference type="Proteomes" id="UP000299102"/>
    </source>
</evidence>
<organism evidence="2 3">
    <name type="scientific">Eumeta variegata</name>
    <name type="common">Bagworm moth</name>
    <name type="synonym">Eumeta japonica</name>
    <dbReference type="NCBI Taxonomy" id="151549"/>
    <lineage>
        <taxon>Eukaryota</taxon>
        <taxon>Metazoa</taxon>
        <taxon>Ecdysozoa</taxon>
        <taxon>Arthropoda</taxon>
        <taxon>Hexapoda</taxon>
        <taxon>Insecta</taxon>
        <taxon>Pterygota</taxon>
        <taxon>Neoptera</taxon>
        <taxon>Endopterygota</taxon>
        <taxon>Lepidoptera</taxon>
        <taxon>Glossata</taxon>
        <taxon>Ditrysia</taxon>
        <taxon>Tineoidea</taxon>
        <taxon>Psychidae</taxon>
        <taxon>Oiketicinae</taxon>
        <taxon>Eumeta</taxon>
    </lineage>
</organism>
<feature type="compositionally biased region" description="Basic and acidic residues" evidence="1">
    <location>
        <begin position="41"/>
        <end position="53"/>
    </location>
</feature>
<protein>
    <submittedName>
        <fullName evidence="2">Uncharacterized protein</fullName>
    </submittedName>
</protein>
<gene>
    <name evidence="2" type="ORF">EVAR_33728_1</name>
</gene>
<comment type="caution">
    <text evidence="2">The sequence shown here is derived from an EMBL/GenBank/DDBJ whole genome shotgun (WGS) entry which is preliminary data.</text>
</comment>
<feature type="region of interest" description="Disordered" evidence="1">
    <location>
        <begin position="14"/>
        <end position="77"/>
    </location>
</feature>
<dbReference type="Proteomes" id="UP000299102">
    <property type="component" value="Unassembled WGS sequence"/>
</dbReference>
<name>A0A4C1VTU5_EUMVA</name>
<accession>A0A4C1VTU5</accession>
<proteinExistence type="predicted"/>
<sequence>MSILHTLAPVRVGIGRDESNDKPDDLIASPSAAGRHMRVPTARDMRAMDDAWRKSSRHRMSGNRHGSVPFLCPAGGG</sequence>